<sequence>MEENKPLSQRKPIDPNKFKIPNEKLKELFLRTHENVTFISQLKNIPTEKEIRNPYSKGILNNFKEVFFPFHLPKQKK</sequence>
<protein>
    <submittedName>
        <fullName evidence="1">Uncharacterized protein</fullName>
    </submittedName>
</protein>
<evidence type="ECO:0000313" key="2">
    <source>
        <dbReference type="Proteomes" id="UP001149090"/>
    </source>
</evidence>
<reference evidence="1" key="1">
    <citation type="submission" date="2022-10" db="EMBL/GenBank/DDBJ databases">
        <title>Novel sulphate-reducing endosymbionts in the free-living metamonad Anaeramoeba.</title>
        <authorList>
            <person name="Jerlstrom-Hultqvist J."/>
            <person name="Cepicka I."/>
            <person name="Gallot-Lavallee L."/>
            <person name="Salas-Leiva D."/>
            <person name="Curtis B.A."/>
            <person name="Zahonova K."/>
            <person name="Pipaliya S."/>
            <person name="Dacks J."/>
            <person name="Roger A.J."/>
        </authorList>
    </citation>
    <scope>NUCLEOTIDE SEQUENCE</scope>
    <source>
        <strain evidence="1">BMAN</strain>
    </source>
</reference>
<gene>
    <name evidence="1" type="ORF">M0811_07104</name>
</gene>
<keyword evidence="2" id="KW-1185">Reference proteome</keyword>
<dbReference type="EMBL" id="JAPDFW010000064">
    <property type="protein sequence ID" value="KAJ5075534.1"/>
    <property type="molecule type" value="Genomic_DNA"/>
</dbReference>
<evidence type="ECO:0000313" key="1">
    <source>
        <dbReference type="EMBL" id="KAJ5075534.1"/>
    </source>
</evidence>
<dbReference type="Proteomes" id="UP001149090">
    <property type="component" value="Unassembled WGS sequence"/>
</dbReference>
<dbReference type="AlphaFoldDB" id="A0A9Q0RCW6"/>
<organism evidence="1 2">
    <name type="scientific">Anaeramoeba ignava</name>
    <name type="common">Anaerobic marine amoeba</name>
    <dbReference type="NCBI Taxonomy" id="1746090"/>
    <lineage>
        <taxon>Eukaryota</taxon>
        <taxon>Metamonada</taxon>
        <taxon>Anaeramoebidae</taxon>
        <taxon>Anaeramoeba</taxon>
    </lineage>
</organism>
<accession>A0A9Q0RCW6</accession>
<name>A0A9Q0RCW6_ANAIG</name>
<proteinExistence type="predicted"/>
<comment type="caution">
    <text evidence="1">The sequence shown here is derived from an EMBL/GenBank/DDBJ whole genome shotgun (WGS) entry which is preliminary data.</text>
</comment>